<evidence type="ECO:0000313" key="3">
    <source>
        <dbReference type="Proteomes" id="UP001521116"/>
    </source>
</evidence>
<protein>
    <submittedName>
        <fullName evidence="2">Uncharacterized protein</fullName>
    </submittedName>
</protein>
<evidence type="ECO:0000256" key="1">
    <source>
        <dbReference type="SAM" id="MobiDB-lite"/>
    </source>
</evidence>
<evidence type="ECO:0000313" key="2">
    <source>
        <dbReference type="EMBL" id="KAL1633836.1"/>
    </source>
</evidence>
<accession>A0ABR3T3G4</accession>
<reference evidence="2 3" key="1">
    <citation type="submission" date="2024-02" db="EMBL/GenBank/DDBJ databases">
        <title>De novo assembly and annotation of 12 fungi associated with fruit tree decline syndrome in Ontario, Canada.</title>
        <authorList>
            <person name="Sulman M."/>
            <person name="Ellouze W."/>
            <person name="Ilyukhin E."/>
        </authorList>
    </citation>
    <scope>NUCLEOTIDE SEQUENCE [LARGE SCALE GENOMIC DNA]</scope>
    <source>
        <strain evidence="2 3">M1-105</strain>
    </source>
</reference>
<dbReference type="SUPFAM" id="SSF81995">
    <property type="entry name" value="beta-sandwich domain of Sec23/24"/>
    <property type="match status" value="1"/>
</dbReference>
<name>A0ABR3T3G4_9PEZI</name>
<feature type="compositionally biased region" description="Polar residues" evidence="1">
    <location>
        <begin position="1"/>
        <end position="10"/>
    </location>
</feature>
<feature type="region of interest" description="Disordered" evidence="1">
    <location>
        <begin position="217"/>
        <end position="325"/>
    </location>
</feature>
<feature type="compositionally biased region" description="Low complexity" evidence="1">
    <location>
        <begin position="11"/>
        <end position="25"/>
    </location>
</feature>
<gene>
    <name evidence="2" type="ORF">SLS56_002715</name>
</gene>
<dbReference type="EMBL" id="JAJVDC020000019">
    <property type="protein sequence ID" value="KAL1633836.1"/>
    <property type="molecule type" value="Genomic_DNA"/>
</dbReference>
<keyword evidence="3" id="KW-1185">Reference proteome</keyword>
<feature type="compositionally biased region" description="Basic and acidic residues" evidence="1">
    <location>
        <begin position="217"/>
        <end position="242"/>
    </location>
</feature>
<sequence>MSWSAPSSGNAPPYQAAPPYAQQPYPQQPPHGQPPYAQPPYPQSAAPPGQPASTGNSSPSTNSRPSKSRRNTRTASLNPSEVPESHKLYQSEAYTINLGLDEWDQTDFDGAIWPKANEPIDTSFSLGVIIWHPANETTRALPSDYIAAEERAKHPPLPKIGNGESVSEYFDPENAHEAFLNVRQTDEWDSIKLDSIFYEFPKSSDIVALEDVLTNRDRPDIEGEDPFPRVEDVADREDKGDSDWNVMDNLEQALSSEQAAGEPSTEPDPDRPPISPVARDDDQEKLLAALGVTGSPKPIKPLTSPTLLPPRPQQGGKGGSSDHER</sequence>
<feature type="compositionally biased region" description="Pro residues" evidence="1">
    <location>
        <begin position="26"/>
        <end position="42"/>
    </location>
</feature>
<comment type="caution">
    <text evidence="2">The sequence shown here is derived from an EMBL/GenBank/DDBJ whole genome shotgun (WGS) entry which is preliminary data.</text>
</comment>
<feature type="compositionally biased region" description="Low complexity" evidence="1">
    <location>
        <begin position="295"/>
        <end position="306"/>
    </location>
</feature>
<feature type="compositionally biased region" description="Low complexity" evidence="1">
    <location>
        <begin position="43"/>
        <end position="65"/>
    </location>
</feature>
<dbReference type="Proteomes" id="UP001521116">
    <property type="component" value="Unassembled WGS sequence"/>
</dbReference>
<organism evidence="2 3">
    <name type="scientific">Neofusicoccum ribis</name>
    <dbReference type="NCBI Taxonomy" id="45134"/>
    <lineage>
        <taxon>Eukaryota</taxon>
        <taxon>Fungi</taxon>
        <taxon>Dikarya</taxon>
        <taxon>Ascomycota</taxon>
        <taxon>Pezizomycotina</taxon>
        <taxon>Dothideomycetes</taxon>
        <taxon>Dothideomycetes incertae sedis</taxon>
        <taxon>Botryosphaeriales</taxon>
        <taxon>Botryosphaeriaceae</taxon>
        <taxon>Neofusicoccum</taxon>
    </lineage>
</organism>
<proteinExistence type="predicted"/>
<feature type="region of interest" description="Disordered" evidence="1">
    <location>
        <begin position="1"/>
        <end position="86"/>
    </location>
</feature>